<feature type="transmembrane region" description="Helical" evidence="9">
    <location>
        <begin position="20"/>
        <end position="41"/>
    </location>
</feature>
<evidence type="ECO:0000256" key="2">
    <source>
        <dbReference type="ARBA" id="ARBA00012438"/>
    </source>
</evidence>
<dbReference type="Pfam" id="PF07730">
    <property type="entry name" value="HisKA_3"/>
    <property type="match status" value="1"/>
</dbReference>
<dbReference type="EC" id="2.7.13.3" evidence="2"/>
<evidence type="ECO:0000256" key="8">
    <source>
        <dbReference type="ARBA" id="ARBA00023012"/>
    </source>
</evidence>
<dbReference type="Proteomes" id="UP000598146">
    <property type="component" value="Unassembled WGS sequence"/>
</dbReference>
<evidence type="ECO:0000256" key="3">
    <source>
        <dbReference type="ARBA" id="ARBA00022553"/>
    </source>
</evidence>
<dbReference type="Gene3D" id="3.30.565.10">
    <property type="entry name" value="Histidine kinase-like ATPase, C-terminal domain"/>
    <property type="match status" value="1"/>
</dbReference>
<evidence type="ECO:0000313" key="12">
    <source>
        <dbReference type="EMBL" id="MBG0563661.1"/>
    </source>
</evidence>
<feature type="transmembrane region" description="Helical" evidence="9">
    <location>
        <begin position="48"/>
        <end position="68"/>
    </location>
</feature>
<evidence type="ECO:0000256" key="7">
    <source>
        <dbReference type="ARBA" id="ARBA00022840"/>
    </source>
</evidence>
<dbReference type="RefSeq" id="WP_196415430.1">
    <property type="nucleotide sequence ID" value="NZ_JADQTO010000008.1"/>
</dbReference>
<gene>
    <name evidence="12" type="ORF">I4J89_19635</name>
</gene>
<dbReference type="AlphaFoldDB" id="A0A931CA43"/>
<sequence>MRQNYPVAVLVCTSAAALAYYPPGFPDAPIALSFVVALYTVARDRSPVLSVSAAVLLVLAFSVLPALHADGLNGMLRDQVQTVIGVAPILLLTVVLGEVARTRARHVAQAEQRAALAEATRESEASGRAMEERLRIARELHDVVAHQISLIHVQASAALRIRSPEPAFEALEAIRTTSNDALREVRAVLSLLRQADRADPVQPGPSLARLRELIAGTEAAGLPVRSSVKLAATALPATVDAAAYRIMQEALTNAIRHSSASSAGVVIRQDGGQLMVTVEDDGEGPVDPETLRNGNGLRGMTERAIMIGGRIQALPRPEGGFTVRARLPVTLDESGHR</sequence>
<dbReference type="PANTHER" id="PTHR24421">
    <property type="entry name" value="NITRATE/NITRITE SENSOR PROTEIN NARX-RELATED"/>
    <property type="match status" value="1"/>
</dbReference>
<dbReference type="Pfam" id="PF02518">
    <property type="entry name" value="HATPase_c"/>
    <property type="match status" value="1"/>
</dbReference>
<feature type="domain" description="Signal transduction histidine kinase subgroup 3 dimerisation and phosphoacceptor" evidence="11">
    <location>
        <begin position="132"/>
        <end position="196"/>
    </location>
</feature>
<dbReference type="CDD" id="cd16917">
    <property type="entry name" value="HATPase_UhpB-NarQ-NarX-like"/>
    <property type="match status" value="1"/>
</dbReference>
<keyword evidence="9" id="KW-1133">Transmembrane helix</keyword>
<evidence type="ECO:0000313" key="13">
    <source>
        <dbReference type="Proteomes" id="UP000598146"/>
    </source>
</evidence>
<evidence type="ECO:0000256" key="5">
    <source>
        <dbReference type="ARBA" id="ARBA00022741"/>
    </source>
</evidence>
<dbReference type="GO" id="GO:0046983">
    <property type="term" value="F:protein dimerization activity"/>
    <property type="evidence" value="ECO:0007669"/>
    <property type="project" value="InterPro"/>
</dbReference>
<evidence type="ECO:0000259" key="10">
    <source>
        <dbReference type="Pfam" id="PF02518"/>
    </source>
</evidence>
<keyword evidence="8" id="KW-0902">Two-component regulatory system</keyword>
<dbReference type="InterPro" id="IPR011712">
    <property type="entry name" value="Sig_transdc_His_kin_sub3_dim/P"/>
</dbReference>
<keyword evidence="9" id="KW-0472">Membrane</keyword>
<feature type="transmembrane region" description="Helical" evidence="9">
    <location>
        <begin position="80"/>
        <end position="100"/>
    </location>
</feature>
<comment type="caution">
    <text evidence="12">The sequence shown here is derived from an EMBL/GenBank/DDBJ whole genome shotgun (WGS) entry which is preliminary data.</text>
</comment>
<accession>A0A931CA43</accession>
<keyword evidence="13" id="KW-1185">Reference proteome</keyword>
<keyword evidence="3" id="KW-0597">Phosphoprotein</keyword>
<dbReference type="EMBL" id="JADQTO010000008">
    <property type="protein sequence ID" value="MBG0563661.1"/>
    <property type="molecule type" value="Genomic_DNA"/>
</dbReference>
<dbReference type="GO" id="GO:0016020">
    <property type="term" value="C:membrane"/>
    <property type="evidence" value="ECO:0007669"/>
    <property type="project" value="InterPro"/>
</dbReference>
<organism evidence="12 13">
    <name type="scientific">Actinoplanes aureus</name>
    <dbReference type="NCBI Taxonomy" id="2792083"/>
    <lineage>
        <taxon>Bacteria</taxon>
        <taxon>Bacillati</taxon>
        <taxon>Actinomycetota</taxon>
        <taxon>Actinomycetes</taxon>
        <taxon>Micromonosporales</taxon>
        <taxon>Micromonosporaceae</taxon>
        <taxon>Actinoplanes</taxon>
    </lineage>
</organism>
<keyword evidence="7" id="KW-0067">ATP-binding</keyword>
<feature type="domain" description="Histidine kinase/HSP90-like ATPase" evidence="10">
    <location>
        <begin position="242"/>
        <end position="330"/>
    </location>
</feature>
<protein>
    <recommendedName>
        <fullName evidence="2">histidine kinase</fullName>
        <ecNumber evidence="2">2.7.13.3</ecNumber>
    </recommendedName>
</protein>
<dbReference type="SUPFAM" id="SSF55874">
    <property type="entry name" value="ATPase domain of HSP90 chaperone/DNA topoisomerase II/histidine kinase"/>
    <property type="match status" value="1"/>
</dbReference>
<dbReference type="Gene3D" id="1.20.5.1930">
    <property type="match status" value="1"/>
</dbReference>
<evidence type="ECO:0000259" key="11">
    <source>
        <dbReference type="Pfam" id="PF07730"/>
    </source>
</evidence>
<keyword evidence="5" id="KW-0547">Nucleotide-binding</keyword>
<name>A0A931CA43_9ACTN</name>
<dbReference type="GO" id="GO:0000155">
    <property type="term" value="F:phosphorelay sensor kinase activity"/>
    <property type="evidence" value="ECO:0007669"/>
    <property type="project" value="InterPro"/>
</dbReference>
<evidence type="ECO:0000256" key="9">
    <source>
        <dbReference type="SAM" id="Phobius"/>
    </source>
</evidence>
<comment type="catalytic activity">
    <reaction evidence="1">
        <text>ATP + protein L-histidine = ADP + protein N-phospho-L-histidine.</text>
        <dbReference type="EC" id="2.7.13.3"/>
    </reaction>
</comment>
<dbReference type="GO" id="GO:0005524">
    <property type="term" value="F:ATP binding"/>
    <property type="evidence" value="ECO:0007669"/>
    <property type="project" value="UniProtKB-KW"/>
</dbReference>
<evidence type="ECO:0000256" key="4">
    <source>
        <dbReference type="ARBA" id="ARBA00022679"/>
    </source>
</evidence>
<dbReference type="InterPro" id="IPR050482">
    <property type="entry name" value="Sensor_HK_TwoCompSys"/>
</dbReference>
<dbReference type="InterPro" id="IPR003594">
    <property type="entry name" value="HATPase_dom"/>
</dbReference>
<reference evidence="12" key="1">
    <citation type="submission" date="2020-11" db="EMBL/GenBank/DDBJ databases">
        <title>Isolation and identification of active actinomycetes.</title>
        <authorList>
            <person name="Sun X."/>
        </authorList>
    </citation>
    <scope>NUCLEOTIDE SEQUENCE</scope>
    <source>
        <strain evidence="12">NEAU-A11</strain>
    </source>
</reference>
<keyword evidence="6 12" id="KW-0418">Kinase</keyword>
<keyword evidence="4" id="KW-0808">Transferase</keyword>
<dbReference type="InterPro" id="IPR036890">
    <property type="entry name" value="HATPase_C_sf"/>
</dbReference>
<proteinExistence type="predicted"/>
<evidence type="ECO:0000256" key="1">
    <source>
        <dbReference type="ARBA" id="ARBA00000085"/>
    </source>
</evidence>
<evidence type="ECO:0000256" key="6">
    <source>
        <dbReference type="ARBA" id="ARBA00022777"/>
    </source>
</evidence>
<keyword evidence="9" id="KW-0812">Transmembrane</keyword>
<dbReference type="PANTHER" id="PTHR24421:SF10">
    <property type="entry name" value="NITRATE_NITRITE SENSOR PROTEIN NARQ"/>
    <property type="match status" value="1"/>
</dbReference>